<accession>A0A147I019</accession>
<proteinExistence type="predicted"/>
<evidence type="ECO:0000313" key="1">
    <source>
        <dbReference type="EMBL" id="KTT70689.1"/>
    </source>
</evidence>
<comment type="caution">
    <text evidence="1">The sequence shown here is derived from an EMBL/GenBank/DDBJ whole genome shotgun (WGS) entry which is preliminary data.</text>
</comment>
<reference evidence="1 2" key="1">
    <citation type="journal article" date="2016" name="Front. Microbiol.">
        <title>Genomic Resource of Rice Seed Associated Bacteria.</title>
        <authorList>
            <person name="Midha S."/>
            <person name="Bansal K."/>
            <person name="Sharma S."/>
            <person name="Kumar N."/>
            <person name="Patil P.P."/>
            <person name="Chaudhry V."/>
            <person name="Patil P.B."/>
        </authorList>
    </citation>
    <scope>NUCLEOTIDE SEQUENCE [LARGE SCALE GENOMIC DNA]</scope>
    <source>
        <strain evidence="1 2">NS319</strain>
    </source>
</reference>
<gene>
    <name evidence="1" type="ORF">NS319_07460</name>
</gene>
<sequence length="201" mass="22216">MTWPAFIAQFHAKGHDKAEGYFPFHFEGMSDDELAHARVMMEARGVEGDTTDLDGLRLIGDAATIAKLDAARVADAAHGVAFETARRETLFALTHDADHLAPLLVLLDAPEDRNSAFAAQALARHPLPSSFAPLLAARILDGRHEVALLWIVKAWLSARGEAVWQVPVFDANLPFIRQVMAVRPADRTTVLDEWQRMKSPF</sequence>
<dbReference type="EMBL" id="LDTD01000048">
    <property type="protein sequence ID" value="KTT70689.1"/>
    <property type="molecule type" value="Genomic_DNA"/>
</dbReference>
<dbReference type="AlphaFoldDB" id="A0A147I019"/>
<name>A0A147I019_9SPHN</name>
<organism evidence="1 2">
    <name type="scientific">Sphingomonas sanguinis</name>
    <dbReference type="NCBI Taxonomy" id="33051"/>
    <lineage>
        <taxon>Bacteria</taxon>
        <taxon>Pseudomonadati</taxon>
        <taxon>Pseudomonadota</taxon>
        <taxon>Alphaproteobacteria</taxon>
        <taxon>Sphingomonadales</taxon>
        <taxon>Sphingomonadaceae</taxon>
        <taxon>Sphingomonas</taxon>
    </lineage>
</organism>
<evidence type="ECO:0000313" key="2">
    <source>
        <dbReference type="Proteomes" id="UP000072867"/>
    </source>
</evidence>
<dbReference type="PATRIC" id="fig|33051.3.peg.2508"/>
<dbReference type="Proteomes" id="UP000072867">
    <property type="component" value="Unassembled WGS sequence"/>
</dbReference>
<protein>
    <submittedName>
        <fullName evidence="1">Uncharacterized protein</fullName>
    </submittedName>
</protein>
<dbReference type="RefSeq" id="WP_058733081.1">
    <property type="nucleotide sequence ID" value="NZ_LDTD01000048.1"/>
</dbReference>